<dbReference type="Proteomes" id="UP000517916">
    <property type="component" value="Unassembled WGS sequence"/>
</dbReference>
<feature type="region of interest" description="Disordered" evidence="1">
    <location>
        <begin position="33"/>
        <end position="84"/>
    </location>
</feature>
<feature type="signal peptide" evidence="2">
    <location>
        <begin position="1"/>
        <end position="26"/>
    </location>
</feature>
<dbReference type="RefSeq" id="WP_148309779.1">
    <property type="nucleotide sequence ID" value="NZ_BAAABQ010000059.1"/>
</dbReference>
<feature type="compositionally biased region" description="Low complexity" evidence="1">
    <location>
        <begin position="36"/>
        <end position="76"/>
    </location>
</feature>
<gene>
    <name evidence="3" type="ORF">BC739_002908</name>
</gene>
<comment type="caution">
    <text evidence="3">The sequence shown here is derived from an EMBL/GenBank/DDBJ whole genome shotgun (WGS) entry which is preliminary data.</text>
</comment>
<dbReference type="EMBL" id="JACJID010000002">
    <property type="protein sequence ID" value="MBA8925709.1"/>
    <property type="molecule type" value="Genomic_DNA"/>
</dbReference>
<feature type="chain" id="PRO_5046702616" description="Lipoprotein" evidence="2">
    <location>
        <begin position="27"/>
        <end position="215"/>
    </location>
</feature>
<reference evidence="3 4" key="1">
    <citation type="submission" date="2020-08" db="EMBL/GenBank/DDBJ databases">
        <title>Genomic Encyclopedia of Archaeal and Bacterial Type Strains, Phase II (KMG-II): from individual species to whole genera.</title>
        <authorList>
            <person name="Goeker M."/>
        </authorList>
    </citation>
    <scope>NUCLEOTIDE SEQUENCE [LARGE SCALE GENOMIC DNA]</scope>
    <source>
        <strain evidence="3 4">DSM 43850</strain>
    </source>
</reference>
<protein>
    <recommendedName>
        <fullName evidence="5">Lipoprotein</fullName>
    </recommendedName>
</protein>
<name>A0ABR6BFP7_9PSEU</name>
<sequence length="215" mass="21987">MSRLGTALVGCLVLLGGCGVGGVAQSALTASVTANPESHSPESPSPTRESTTTVFGTKTTSSSRSTSSAKASGSRTVSCQGHSGDTTYSHPLELGVITAKVVLSGCDPLTPGSPFHALYVSFTLTGKPGSSAYAGARFTLTSAKPSAVHPRVVDPAGRIVKNNGAGYWTGTGPNYTGRYQRIGDLPSGRYVLGLEKVDAPQRPSTPSFDVVVDPD</sequence>
<dbReference type="PROSITE" id="PS51257">
    <property type="entry name" value="PROKAR_LIPOPROTEIN"/>
    <property type="match status" value="1"/>
</dbReference>
<evidence type="ECO:0000313" key="4">
    <source>
        <dbReference type="Proteomes" id="UP000517916"/>
    </source>
</evidence>
<evidence type="ECO:0000313" key="3">
    <source>
        <dbReference type="EMBL" id="MBA8925709.1"/>
    </source>
</evidence>
<proteinExistence type="predicted"/>
<accession>A0ABR6BFP7</accession>
<evidence type="ECO:0000256" key="1">
    <source>
        <dbReference type="SAM" id="MobiDB-lite"/>
    </source>
</evidence>
<organism evidence="3 4">
    <name type="scientific">Kutzneria viridogrisea</name>
    <dbReference type="NCBI Taxonomy" id="47990"/>
    <lineage>
        <taxon>Bacteria</taxon>
        <taxon>Bacillati</taxon>
        <taxon>Actinomycetota</taxon>
        <taxon>Actinomycetes</taxon>
        <taxon>Pseudonocardiales</taxon>
        <taxon>Pseudonocardiaceae</taxon>
        <taxon>Kutzneria</taxon>
    </lineage>
</organism>
<keyword evidence="2" id="KW-0732">Signal</keyword>
<evidence type="ECO:0008006" key="5">
    <source>
        <dbReference type="Google" id="ProtNLM"/>
    </source>
</evidence>
<keyword evidence="4" id="KW-1185">Reference proteome</keyword>
<evidence type="ECO:0000256" key="2">
    <source>
        <dbReference type="SAM" id="SignalP"/>
    </source>
</evidence>